<dbReference type="GO" id="GO:0000812">
    <property type="term" value="C:Swr1 complex"/>
    <property type="evidence" value="ECO:0007669"/>
    <property type="project" value="TreeGrafter"/>
</dbReference>
<evidence type="ECO:0000256" key="6">
    <source>
        <dbReference type="SAM" id="Coils"/>
    </source>
</evidence>
<dbReference type="GO" id="GO:0006338">
    <property type="term" value="P:chromatin remodeling"/>
    <property type="evidence" value="ECO:0007669"/>
    <property type="project" value="TreeGrafter"/>
</dbReference>
<evidence type="ECO:0000256" key="5">
    <source>
        <dbReference type="ARBA" id="ARBA00022840"/>
    </source>
</evidence>
<dbReference type="InterPro" id="IPR001650">
    <property type="entry name" value="Helicase_C-like"/>
</dbReference>
<dbReference type="InterPro" id="IPR027417">
    <property type="entry name" value="P-loop_NTPase"/>
</dbReference>
<dbReference type="SMART" id="SM00490">
    <property type="entry name" value="HELICc"/>
    <property type="match status" value="1"/>
</dbReference>
<feature type="region of interest" description="Disordered" evidence="7">
    <location>
        <begin position="178"/>
        <end position="197"/>
    </location>
</feature>
<feature type="compositionally biased region" description="Basic and acidic residues" evidence="7">
    <location>
        <begin position="178"/>
        <end position="192"/>
    </location>
</feature>
<dbReference type="PANTHER" id="PTHR45685">
    <property type="entry name" value="HELICASE SRCAP-RELATED"/>
    <property type="match status" value="1"/>
</dbReference>
<evidence type="ECO:0000256" key="2">
    <source>
        <dbReference type="ARBA" id="ARBA00022741"/>
    </source>
</evidence>
<dbReference type="CDD" id="cd18793">
    <property type="entry name" value="SF2_C_SNF"/>
    <property type="match status" value="1"/>
</dbReference>
<protein>
    <submittedName>
        <fullName evidence="8">Helicase domino</fullName>
    </submittedName>
</protein>
<dbReference type="AlphaFoldDB" id="K1QHE2"/>
<keyword evidence="4 8" id="KW-0347">Helicase</keyword>
<dbReference type="GO" id="GO:0005524">
    <property type="term" value="F:ATP binding"/>
    <property type="evidence" value="ECO:0007669"/>
    <property type="project" value="UniProtKB-KW"/>
</dbReference>
<dbReference type="InterPro" id="IPR001005">
    <property type="entry name" value="SANT/Myb"/>
</dbReference>
<evidence type="ECO:0000256" key="4">
    <source>
        <dbReference type="ARBA" id="ARBA00022806"/>
    </source>
</evidence>
<dbReference type="InParanoid" id="K1QHE2"/>
<proteinExistence type="predicted"/>
<comment type="subcellular location">
    <subcellularLocation>
        <location evidence="1">Nucleus</location>
    </subcellularLocation>
</comment>
<dbReference type="EMBL" id="JH815814">
    <property type="protein sequence ID" value="EKC21031.1"/>
    <property type="molecule type" value="Genomic_DNA"/>
</dbReference>
<feature type="region of interest" description="Disordered" evidence="7">
    <location>
        <begin position="538"/>
        <end position="559"/>
    </location>
</feature>
<dbReference type="InterPro" id="IPR009057">
    <property type="entry name" value="Homeodomain-like_sf"/>
</dbReference>
<reference evidence="8" key="1">
    <citation type="journal article" date="2012" name="Nature">
        <title>The oyster genome reveals stress adaptation and complexity of shell formation.</title>
        <authorList>
            <person name="Zhang G."/>
            <person name="Fang X."/>
            <person name="Guo X."/>
            <person name="Li L."/>
            <person name="Luo R."/>
            <person name="Xu F."/>
            <person name="Yang P."/>
            <person name="Zhang L."/>
            <person name="Wang X."/>
            <person name="Qi H."/>
            <person name="Xiong Z."/>
            <person name="Que H."/>
            <person name="Xie Y."/>
            <person name="Holland P.W."/>
            <person name="Paps J."/>
            <person name="Zhu Y."/>
            <person name="Wu F."/>
            <person name="Chen Y."/>
            <person name="Wang J."/>
            <person name="Peng C."/>
            <person name="Meng J."/>
            <person name="Yang L."/>
            <person name="Liu J."/>
            <person name="Wen B."/>
            <person name="Zhang N."/>
            <person name="Huang Z."/>
            <person name="Zhu Q."/>
            <person name="Feng Y."/>
            <person name="Mount A."/>
            <person name="Hedgecock D."/>
            <person name="Xu Z."/>
            <person name="Liu Y."/>
            <person name="Domazet-Loso T."/>
            <person name="Du Y."/>
            <person name="Sun X."/>
            <person name="Zhang S."/>
            <person name="Liu B."/>
            <person name="Cheng P."/>
            <person name="Jiang X."/>
            <person name="Li J."/>
            <person name="Fan D."/>
            <person name="Wang W."/>
            <person name="Fu W."/>
            <person name="Wang T."/>
            <person name="Wang B."/>
            <person name="Zhang J."/>
            <person name="Peng Z."/>
            <person name="Li Y."/>
            <person name="Li N."/>
            <person name="Wang J."/>
            <person name="Chen M."/>
            <person name="He Y."/>
            <person name="Tan F."/>
            <person name="Song X."/>
            <person name="Zheng Q."/>
            <person name="Huang R."/>
            <person name="Yang H."/>
            <person name="Du X."/>
            <person name="Chen L."/>
            <person name="Yang M."/>
            <person name="Gaffney P.M."/>
            <person name="Wang S."/>
            <person name="Luo L."/>
            <person name="She Z."/>
            <person name="Ming Y."/>
            <person name="Huang W."/>
            <person name="Zhang S."/>
            <person name="Huang B."/>
            <person name="Zhang Y."/>
            <person name="Qu T."/>
            <person name="Ni P."/>
            <person name="Miao G."/>
            <person name="Wang J."/>
            <person name="Wang Q."/>
            <person name="Steinberg C.E."/>
            <person name="Wang H."/>
            <person name="Li N."/>
            <person name="Qian L."/>
            <person name="Zhang G."/>
            <person name="Li Y."/>
            <person name="Yang H."/>
            <person name="Liu X."/>
            <person name="Wang J."/>
            <person name="Yin Y."/>
            <person name="Wang J."/>
        </authorList>
    </citation>
    <scope>NUCLEOTIDE SEQUENCE [LARGE SCALE GENOMIC DNA]</scope>
    <source>
        <strain evidence="8">05x7-T-G4-1.051#20</strain>
    </source>
</reference>
<evidence type="ECO:0000256" key="3">
    <source>
        <dbReference type="ARBA" id="ARBA00022801"/>
    </source>
</evidence>
<evidence type="ECO:0000256" key="1">
    <source>
        <dbReference type="ARBA" id="ARBA00004123"/>
    </source>
</evidence>
<feature type="coiled-coil region" evidence="6">
    <location>
        <begin position="315"/>
        <end position="362"/>
    </location>
</feature>
<dbReference type="Gene3D" id="1.10.10.60">
    <property type="entry name" value="Homeodomain-like"/>
    <property type="match status" value="1"/>
</dbReference>
<keyword evidence="2" id="KW-0547">Nucleotide-binding</keyword>
<dbReference type="GO" id="GO:0004386">
    <property type="term" value="F:helicase activity"/>
    <property type="evidence" value="ECO:0007669"/>
    <property type="project" value="UniProtKB-KW"/>
</dbReference>
<dbReference type="GO" id="GO:0016887">
    <property type="term" value="F:ATP hydrolysis activity"/>
    <property type="evidence" value="ECO:0007669"/>
    <property type="project" value="TreeGrafter"/>
</dbReference>
<dbReference type="GO" id="GO:0003677">
    <property type="term" value="F:DNA binding"/>
    <property type="evidence" value="ECO:0007669"/>
    <property type="project" value="UniProtKB-KW"/>
</dbReference>
<dbReference type="PROSITE" id="PS51194">
    <property type="entry name" value="HELICASE_CTER"/>
    <property type="match status" value="1"/>
</dbReference>
<dbReference type="Gene3D" id="3.40.50.300">
    <property type="entry name" value="P-loop containing nucleotide triphosphate hydrolases"/>
    <property type="match status" value="1"/>
</dbReference>
<dbReference type="PROSITE" id="PS50090">
    <property type="entry name" value="MYB_LIKE"/>
    <property type="match status" value="1"/>
</dbReference>
<dbReference type="PANTHER" id="PTHR45685:SF1">
    <property type="entry name" value="HELICASE SRCAP"/>
    <property type="match status" value="1"/>
</dbReference>
<dbReference type="GO" id="GO:0042393">
    <property type="term" value="F:histone binding"/>
    <property type="evidence" value="ECO:0007669"/>
    <property type="project" value="TreeGrafter"/>
</dbReference>
<evidence type="ECO:0000256" key="7">
    <source>
        <dbReference type="SAM" id="MobiDB-lite"/>
    </source>
</evidence>
<dbReference type="InterPro" id="IPR049730">
    <property type="entry name" value="SNF2/RAD54-like_C"/>
</dbReference>
<keyword evidence="3" id="KW-0378">Hydrolase</keyword>
<dbReference type="Pfam" id="PF00271">
    <property type="entry name" value="Helicase_C"/>
    <property type="match status" value="1"/>
</dbReference>
<name>K1QHE2_MAGGI</name>
<keyword evidence="5" id="KW-0067">ATP-binding</keyword>
<dbReference type="CDD" id="cd00167">
    <property type="entry name" value="SANT"/>
    <property type="match status" value="1"/>
</dbReference>
<evidence type="ECO:0000313" key="8">
    <source>
        <dbReference type="EMBL" id="EKC21031.1"/>
    </source>
</evidence>
<dbReference type="InterPro" id="IPR050520">
    <property type="entry name" value="INO80/SWR1_helicase"/>
</dbReference>
<accession>K1QHE2</accession>
<dbReference type="HOGENOM" id="CLU_292759_0_0_1"/>
<sequence>MDILLRQLKSGSHRVLIFTQMTKMLNILEAFLNYHGHRYLRLDGTTKVEQRQFLMERFNADKRIFAFILSTRSGGIGVNLTGADTVIFYDSDWNPTMDAQAQDRCHRIGQTRDVHIYRLISERTVEENILKKANQKRMLGDMAIEGGNFTTAFFKEQTIHELFTEPSGLESLADEISKKEKSKEEVTEKSEETNAGGDAVEEYRVQSEKNIMAQFEKVLAKAEDETDAQATDLVKAEQKAELAEFDEDIPWDEREAELKKEEELSKVEQEIAMLDKELTPVERYAVNFIEIETDPMEELEIGEDDIENVKKDWELGRLKALKEEEERRAELEEDEMLYIYSRDDAYNQVKKKSKKAQKANKAAAKVVTPSRITPVRNKPKQFIDDEYVLSSGSAPTPFWNPNLVIRTRKAVAPKEVVERGGKSDNLPFVIGKSNPHAAQTSSNGGSPNQFISLLKAGSASGQVSNVVIKENAVISSQGMVVVFLSDIDQEKMPMWAPPTPPHDDNDIYIDQSLLFLYEPNVMPETQLPPVYIKKEHKKPKIESITTRQKKQRKEEQTRVPRSLFDRPTAQLLKIRREHKQKSGLLKPFRPVPPPIVKPNADSSDHPEWLIHEDWALLQAVQSLFDVPLNLMVVSPAHHPNWDLVADVVNTCSRVYRSAKQCKNRYENVIIPREEGRILYDINPRKQSKKTKGIYKTKNNRPMRTSQLHIQDNSQAVTMLYSFRFESAKQIAAKRPPPLKQTLVNPTLKNPKHASVLSENNINYDQPLNPMSVAEIRAQRIQREKKQNQVAAQATADQQLTVQRTGAQGTATTGTTVVHQTTPSMTVTSVAQPVQTAVVSSTVLTGVVQKAAIGQVSVSLPRTASGNIVVNTQGGVPTNFAAINRRMSQQATSIAQPATVTVAGSLTPANIRTQRTAAPLTIQEITAIASQPQVTTSISTGQQVARPQLQTTVTGAQLAAVQRSSTGQQLTQQTVTRNLTPQQLQQLQQRQQNLINQQKLQSQQQLRMQKLNLTKYAELYGLFTWNIVLIPYQHKMLVSCR</sequence>
<keyword evidence="6" id="KW-0175">Coiled coil</keyword>
<dbReference type="SUPFAM" id="SSF52540">
    <property type="entry name" value="P-loop containing nucleoside triphosphate hydrolases"/>
    <property type="match status" value="1"/>
</dbReference>
<dbReference type="SUPFAM" id="SSF46689">
    <property type="entry name" value="Homeodomain-like"/>
    <property type="match status" value="1"/>
</dbReference>
<organism evidence="8">
    <name type="scientific">Magallana gigas</name>
    <name type="common">Pacific oyster</name>
    <name type="synonym">Crassostrea gigas</name>
    <dbReference type="NCBI Taxonomy" id="29159"/>
    <lineage>
        <taxon>Eukaryota</taxon>
        <taxon>Metazoa</taxon>
        <taxon>Spiralia</taxon>
        <taxon>Lophotrochozoa</taxon>
        <taxon>Mollusca</taxon>
        <taxon>Bivalvia</taxon>
        <taxon>Autobranchia</taxon>
        <taxon>Pteriomorphia</taxon>
        <taxon>Ostreida</taxon>
        <taxon>Ostreoidea</taxon>
        <taxon>Ostreidae</taxon>
        <taxon>Magallana</taxon>
    </lineage>
</organism>
<gene>
    <name evidence="8" type="ORF">CGI_10004794</name>
</gene>